<reference evidence="1" key="1">
    <citation type="journal article" date="2014" name="Front. Microbiol.">
        <title>High frequency of phylogenetically diverse reductive dehalogenase-homologous genes in deep subseafloor sedimentary metagenomes.</title>
        <authorList>
            <person name="Kawai M."/>
            <person name="Futagami T."/>
            <person name="Toyoda A."/>
            <person name="Takaki Y."/>
            <person name="Nishi S."/>
            <person name="Hori S."/>
            <person name="Arai W."/>
            <person name="Tsubouchi T."/>
            <person name="Morono Y."/>
            <person name="Uchiyama I."/>
            <person name="Ito T."/>
            <person name="Fujiyama A."/>
            <person name="Inagaki F."/>
            <person name="Takami H."/>
        </authorList>
    </citation>
    <scope>NUCLEOTIDE SEQUENCE</scope>
    <source>
        <strain evidence="1">Expedition CK06-06</strain>
    </source>
</reference>
<dbReference type="EMBL" id="BARW01000661">
    <property type="protein sequence ID" value="GAI67441.1"/>
    <property type="molecule type" value="Genomic_DNA"/>
</dbReference>
<accession>X1RKF1</accession>
<dbReference type="AlphaFoldDB" id="X1RKF1"/>
<protein>
    <submittedName>
        <fullName evidence="1">Uncharacterized protein</fullName>
    </submittedName>
</protein>
<gene>
    <name evidence="1" type="ORF">S12H4_02620</name>
</gene>
<comment type="caution">
    <text evidence="1">The sequence shown here is derived from an EMBL/GenBank/DDBJ whole genome shotgun (WGS) entry which is preliminary data.</text>
</comment>
<evidence type="ECO:0000313" key="1">
    <source>
        <dbReference type="EMBL" id="GAI67441.1"/>
    </source>
</evidence>
<name>X1RKF1_9ZZZZ</name>
<sequence length="93" mass="11066">MNFIIEEKLEEAWEEQDIPKFNALLDLQKRYENGEDGALNLFINAENNKKLNEVRLILEKKIRHDALMSTPISQRIAEIEIFLNRERKKLLNN</sequence>
<organism evidence="1">
    <name type="scientific">marine sediment metagenome</name>
    <dbReference type="NCBI Taxonomy" id="412755"/>
    <lineage>
        <taxon>unclassified sequences</taxon>
        <taxon>metagenomes</taxon>
        <taxon>ecological metagenomes</taxon>
    </lineage>
</organism>
<proteinExistence type="predicted"/>